<evidence type="ECO:0000259" key="8">
    <source>
        <dbReference type="Pfam" id="PF00108"/>
    </source>
</evidence>
<dbReference type="CDD" id="cd00751">
    <property type="entry name" value="thiolase"/>
    <property type="match status" value="1"/>
</dbReference>
<protein>
    <recommendedName>
        <fullName evidence="5">Probable acetyl-CoA acetyltransferase</fullName>
        <ecNumber evidence="2">2.3.1.9</ecNumber>
    </recommendedName>
</protein>
<evidence type="ECO:0000256" key="5">
    <source>
        <dbReference type="ARBA" id="ARBA00040529"/>
    </source>
</evidence>
<dbReference type="PANTHER" id="PTHR18919">
    <property type="entry name" value="ACETYL-COA C-ACYLTRANSFERASE"/>
    <property type="match status" value="1"/>
</dbReference>
<dbReference type="InterPro" id="IPR020617">
    <property type="entry name" value="Thiolase_C"/>
</dbReference>
<dbReference type="InterPro" id="IPR020610">
    <property type="entry name" value="Thiolase_AS"/>
</dbReference>
<dbReference type="SUPFAM" id="SSF53901">
    <property type="entry name" value="Thiolase-like"/>
    <property type="match status" value="2"/>
</dbReference>
<name>A0A368W0T6_9ACTN</name>
<evidence type="ECO:0000313" key="11">
    <source>
        <dbReference type="Proteomes" id="UP000253495"/>
    </source>
</evidence>
<keyword evidence="11" id="KW-1185">Reference proteome</keyword>
<evidence type="ECO:0000256" key="7">
    <source>
        <dbReference type="RuleBase" id="RU003557"/>
    </source>
</evidence>
<dbReference type="FunFam" id="3.40.47.10:FF:000010">
    <property type="entry name" value="Acetyl-CoA acetyltransferase (Thiolase)"/>
    <property type="match status" value="1"/>
</dbReference>
<dbReference type="OrthoDB" id="4475716at2"/>
<evidence type="ECO:0000313" key="10">
    <source>
        <dbReference type="EMBL" id="RCW46201.1"/>
    </source>
</evidence>
<dbReference type="RefSeq" id="WP_114451992.1">
    <property type="nucleotide sequence ID" value="NZ_QPJC01000002.1"/>
</dbReference>
<dbReference type="GO" id="GO:0003985">
    <property type="term" value="F:acetyl-CoA C-acetyltransferase activity"/>
    <property type="evidence" value="ECO:0007669"/>
    <property type="project" value="UniProtKB-EC"/>
</dbReference>
<dbReference type="Pfam" id="PF00108">
    <property type="entry name" value="Thiolase_N"/>
    <property type="match status" value="1"/>
</dbReference>
<dbReference type="PIRSF" id="PIRSF000429">
    <property type="entry name" value="Ac-CoA_Ac_transf"/>
    <property type="match status" value="1"/>
</dbReference>
<feature type="active site" description="Proton acceptor" evidence="6">
    <location>
        <position position="350"/>
    </location>
</feature>
<dbReference type="InterPro" id="IPR002155">
    <property type="entry name" value="Thiolase"/>
</dbReference>
<accession>A0A368W0T6</accession>
<dbReference type="InterPro" id="IPR016039">
    <property type="entry name" value="Thiolase-like"/>
</dbReference>
<sequence length="393" mass="40830">MSNGVYVLDAVRTPIGRYGKGLAEVRPDDLAAHVVRSIVDRAPNLDPARVEDVLFGDANGAGEDNRNVARMASLLAGLPTSVAGATVNRLCGSGLEAAIEASRTVQTGDADLLIAGGVESMSRAPWVLPKPERGYPRGHETLHSTTLGWRMVNPEMPSEWTISLGESAEILADRYKISREDQDAFALRSHSRAAAAWEAGAFDREVVAVPGTDVTRDEGIRADSTPESLAKLKPVFRSEGTVTAGNSSPMNDGAAGLLIGSESAAEQLGTSPLARIVSRGVAGVDPDVFGIGPVEAARTALRRAGIGWDDLTAVELNEAFASQSLACLAEWPELDPEIVNVQGGAIAIGHPLGASGARILGTLAHQLHRAGGGWGLAAICIGVGQGLAVVLHA</sequence>
<comment type="caution">
    <text evidence="10">The sequence shown here is derived from an EMBL/GenBank/DDBJ whole genome shotgun (WGS) entry which is preliminary data.</text>
</comment>
<dbReference type="NCBIfam" id="TIGR01930">
    <property type="entry name" value="AcCoA-C-Actrans"/>
    <property type="match status" value="1"/>
</dbReference>
<dbReference type="PANTHER" id="PTHR18919:SF107">
    <property type="entry name" value="ACETYL-COA ACETYLTRANSFERASE, CYTOSOLIC"/>
    <property type="match status" value="1"/>
</dbReference>
<keyword evidence="3 7" id="KW-0808">Transferase</keyword>
<dbReference type="InterPro" id="IPR020613">
    <property type="entry name" value="Thiolase_CS"/>
</dbReference>
<dbReference type="Proteomes" id="UP000253495">
    <property type="component" value="Unassembled WGS sequence"/>
</dbReference>
<evidence type="ECO:0000256" key="2">
    <source>
        <dbReference type="ARBA" id="ARBA00012705"/>
    </source>
</evidence>
<evidence type="ECO:0000256" key="3">
    <source>
        <dbReference type="ARBA" id="ARBA00022679"/>
    </source>
</evidence>
<dbReference type="Pfam" id="PF02803">
    <property type="entry name" value="Thiolase_C"/>
    <property type="match status" value="1"/>
</dbReference>
<evidence type="ECO:0000256" key="6">
    <source>
        <dbReference type="PIRSR" id="PIRSR000429-1"/>
    </source>
</evidence>
<dbReference type="PROSITE" id="PS00737">
    <property type="entry name" value="THIOLASE_2"/>
    <property type="match status" value="1"/>
</dbReference>
<dbReference type="EMBL" id="QPJC01000002">
    <property type="protein sequence ID" value="RCW46201.1"/>
    <property type="molecule type" value="Genomic_DNA"/>
</dbReference>
<proteinExistence type="inferred from homology"/>
<evidence type="ECO:0000256" key="1">
    <source>
        <dbReference type="ARBA" id="ARBA00010982"/>
    </source>
</evidence>
<dbReference type="PROSITE" id="PS00099">
    <property type="entry name" value="THIOLASE_3"/>
    <property type="match status" value="1"/>
</dbReference>
<gene>
    <name evidence="10" type="ORF">DFQ14_102504</name>
</gene>
<evidence type="ECO:0000259" key="9">
    <source>
        <dbReference type="Pfam" id="PF02803"/>
    </source>
</evidence>
<feature type="domain" description="Thiolase C-terminal" evidence="9">
    <location>
        <begin position="271"/>
        <end position="392"/>
    </location>
</feature>
<dbReference type="Gene3D" id="3.40.47.10">
    <property type="match status" value="1"/>
</dbReference>
<comment type="similarity">
    <text evidence="1 7">Belongs to the thiolase-like superfamily. Thiolase family.</text>
</comment>
<feature type="active site" description="Acyl-thioester intermediate" evidence="6">
    <location>
        <position position="91"/>
    </location>
</feature>
<dbReference type="InterPro" id="IPR020616">
    <property type="entry name" value="Thiolase_N"/>
</dbReference>
<organism evidence="10 11">
    <name type="scientific">Halopolyspora algeriensis</name>
    <dbReference type="NCBI Taxonomy" id="1500506"/>
    <lineage>
        <taxon>Bacteria</taxon>
        <taxon>Bacillati</taxon>
        <taxon>Actinomycetota</taxon>
        <taxon>Actinomycetes</taxon>
        <taxon>Actinomycetes incertae sedis</taxon>
        <taxon>Halopolyspora</taxon>
    </lineage>
</organism>
<dbReference type="AlphaFoldDB" id="A0A368W0T6"/>
<feature type="domain" description="Thiolase N-terminal" evidence="8">
    <location>
        <begin position="5"/>
        <end position="263"/>
    </location>
</feature>
<keyword evidence="4 7" id="KW-0012">Acyltransferase</keyword>
<dbReference type="EC" id="2.3.1.9" evidence="2"/>
<evidence type="ECO:0000256" key="4">
    <source>
        <dbReference type="ARBA" id="ARBA00023315"/>
    </source>
</evidence>
<reference evidence="10 11" key="1">
    <citation type="submission" date="2018-07" db="EMBL/GenBank/DDBJ databases">
        <title>Genomic Encyclopedia of Type Strains, Phase III (KMG-III): the genomes of soil and plant-associated and newly described type strains.</title>
        <authorList>
            <person name="Whitman W."/>
        </authorList>
    </citation>
    <scope>NUCLEOTIDE SEQUENCE [LARGE SCALE GENOMIC DNA]</scope>
    <source>
        <strain evidence="10 11">CECT 8575</strain>
    </source>
</reference>
<feature type="active site" description="Proton acceptor" evidence="6">
    <location>
        <position position="380"/>
    </location>
</feature>